<sequence>MNQRSQDYGRGSRQTDHIDYHRGMIVLHQQYNQILNMLGQSNIQGGTEAAPTSHSANLAQDNHSSAATTSFDESHPDIIEPVVPLAPPVDVPEVVHVVSDVRRSQRTTKAP</sequence>
<comment type="caution">
    <text evidence="2">The sequence shown here is derived from an EMBL/GenBank/DDBJ whole genome shotgun (WGS) entry which is preliminary data.</text>
</comment>
<dbReference type="AlphaFoldDB" id="A0A9J6APH9"/>
<accession>A0A9J6APH9</accession>
<evidence type="ECO:0000313" key="2">
    <source>
        <dbReference type="EMBL" id="KAG5626502.1"/>
    </source>
</evidence>
<proteinExistence type="predicted"/>
<evidence type="ECO:0000313" key="3">
    <source>
        <dbReference type="Proteomes" id="UP000824120"/>
    </source>
</evidence>
<keyword evidence="3" id="KW-1185">Reference proteome</keyword>
<protein>
    <submittedName>
        <fullName evidence="2">Uncharacterized protein</fullName>
    </submittedName>
</protein>
<dbReference type="EMBL" id="JACXVP010000002">
    <property type="protein sequence ID" value="KAG5626502.1"/>
    <property type="molecule type" value="Genomic_DNA"/>
</dbReference>
<reference evidence="2 3" key="1">
    <citation type="submission" date="2020-09" db="EMBL/GenBank/DDBJ databases">
        <title>De no assembly of potato wild relative species, Solanum commersonii.</title>
        <authorList>
            <person name="Cho K."/>
        </authorList>
    </citation>
    <scope>NUCLEOTIDE SEQUENCE [LARGE SCALE GENOMIC DNA]</scope>
    <source>
        <strain evidence="2">LZ3.2</strain>
        <tissue evidence="2">Leaf</tissue>
    </source>
</reference>
<gene>
    <name evidence="2" type="ORF">H5410_011720</name>
</gene>
<dbReference type="Proteomes" id="UP000824120">
    <property type="component" value="Chromosome 2"/>
</dbReference>
<name>A0A9J6APH9_SOLCO</name>
<organism evidence="2 3">
    <name type="scientific">Solanum commersonii</name>
    <name type="common">Commerson's wild potato</name>
    <name type="synonym">Commerson's nightshade</name>
    <dbReference type="NCBI Taxonomy" id="4109"/>
    <lineage>
        <taxon>Eukaryota</taxon>
        <taxon>Viridiplantae</taxon>
        <taxon>Streptophyta</taxon>
        <taxon>Embryophyta</taxon>
        <taxon>Tracheophyta</taxon>
        <taxon>Spermatophyta</taxon>
        <taxon>Magnoliopsida</taxon>
        <taxon>eudicotyledons</taxon>
        <taxon>Gunneridae</taxon>
        <taxon>Pentapetalae</taxon>
        <taxon>asterids</taxon>
        <taxon>lamiids</taxon>
        <taxon>Solanales</taxon>
        <taxon>Solanaceae</taxon>
        <taxon>Solanoideae</taxon>
        <taxon>Solaneae</taxon>
        <taxon>Solanum</taxon>
    </lineage>
</organism>
<evidence type="ECO:0000256" key="1">
    <source>
        <dbReference type="SAM" id="MobiDB-lite"/>
    </source>
</evidence>
<feature type="region of interest" description="Disordered" evidence="1">
    <location>
        <begin position="43"/>
        <end position="71"/>
    </location>
</feature>